<dbReference type="EMBL" id="MU001642">
    <property type="protein sequence ID" value="KAF2479113.1"/>
    <property type="molecule type" value="Genomic_DNA"/>
</dbReference>
<gene>
    <name evidence="1" type="ORF">BDY17DRAFT_49812</name>
</gene>
<dbReference type="GeneID" id="54479450"/>
<protein>
    <submittedName>
        <fullName evidence="1">Uncharacterized protein</fullName>
    </submittedName>
</protein>
<proteinExistence type="predicted"/>
<dbReference type="AlphaFoldDB" id="A0A6A6PHP5"/>
<reference evidence="1" key="1">
    <citation type="journal article" date="2020" name="Stud. Mycol.">
        <title>101 Dothideomycetes genomes: a test case for predicting lifestyles and emergence of pathogens.</title>
        <authorList>
            <person name="Haridas S."/>
            <person name="Albert R."/>
            <person name="Binder M."/>
            <person name="Bloem J."/>
            <person name="Labutti K."/>
            <person name="Salamov A."/>
            <person name="Andreopoulos B."/>
            <person name="Baker S."/>
            <person name="Barry K."/>
            <person name="Bills G."/>
            <person name="Bluhm B."/>
            <person name="Cannon C."/>
            <person name="Castanera R."/>
            <person name="Culley D."/>
            <person name="Daum C."/>
            <person name="Ezra D."/>
            <person name="Gonzalez J."/>
            <person name="Henrissat B."/>
            <person name="Kuo A."/>
            <person name="Liang C."/>
            <person name="Lipzen A."/>
            <person name="Lutzoni F."/>
            <person name="Magnuson J."/>
            <person name="Mondo S."/>
            <person name="Nolan M."/>
            <person name="Ohm R."/>
            <person name="Pangilinan J."/>
            <person name="Park H.-J."/>
            <person name="Ramirez L."/>
            <person name="Alfaro M."/>
            <person name="Sun H."/>
            <person name="Tritt A."/>
            <person name="Yoshinaga Y."/>
            <person name="Zwiers L.-H."/>
            <person name="Turgeon B."/>
            <person name="Goodwin S."/>
            <person name="Spatafora J."/>
            <person name="Crous P."/>
            <person name="Grigoriev I."/>
        </authorList>
    </citation>
    <scope>NUCLEOTIDE SEQUENCE</scope>
    <source>
        <strain evidence="1">CBS 113389</strain>
    </source>
</reference>
<accession>A0A6A6PHP5</accession>
<name>A0A6A6PHP5_9PEZI</name>
<sequence>MMSLFGFRWTRDQMPGLVESQSCHHPLNICTSSPDSVKPRWLPAGRFAASHVFAQDAAQRKKTQTLSNVSAIDRTCSFLGLRFSRTAQRGLDESSVAASCAWTTFRAARMDFWSWASFGLACGCGRCAGDIVPDVSCCCSDVIKRPAFVELARLANSQRSMSRVVVKISKGLMYQSRFWVSPARHREKLPNSSSTLKTTFKHCN</sequence>
<organism evidence="1 2">
    <name type="scientific">Neohortaea acidophila</name>
    <dbReference type="NCBI Taxonomy" id="245834"/>
    <lineage>
        <taxon>Eukaryota</taxon>
        <taxon>Fungi</taxon>
        <taxon>Dikarya</taxon>
        <taxon>Ascomycota</taxon>
        <taxon>Pezizomycotina</taxon>
        <taxon>Dothideomycetes</taxon>
        <taxon>Dothideomycetidae</taxon>
        <taxon>Mycosphaerellales</taxon>
        <taxon>Teratosphaeriaceae</taxon>
        <taxon>Neohortaea</taxon>
    </lineage>
</organism>
<dbReference type="Proteomes" id="UP000799767">
    <property type="component" value="Unassembled WGS sequence"/>
</dbReference>
<evidence type="ECO:0000313" key="2">
    <source>
        <dbReference type="Proteomes" id="UP000799767"/>
    </source>
</evidence>
<evidence type="ECO:0000313" key="1">
    <source>
        <dbReference type="EMBL" id="KAF2479113.1"/>
    </source>
</evidence>
<keyword evidence="2" id="KW-1185">Reference proteome</keyword>
<dbReference type="RefSeq" id="XP_033585683.1">
    <property type="nucleotide sequence ID" value="XM_033738448.1"/>
</dbReference>